<evidence type="ECO:0000313" key="3">
    <source>
        <dbReference type="Proteomes" id="UP001500305"/>
    </source>
</evidence>
<evidence type="ECO:0000259" key="1">
    <source>
        <dbReference type="Pfam" id="PF13619"/>
    </source>
</evidence>
<name>A0ABP5R128_9ACTN</name>
<sequence>MVRDHVASSCLRSVGYDARAQVLELEFVSSAVYRYTAVPRRVHRELLDASSLGRYFNRAIMGRYEYRKVA</sequence>
<dbReference type="EMBL" id="BAAATR010000011">
    <property type="protein sequence ID" value="GAA2245982.1"/>
    <property type="molecule type" value="Genomic_DNA"/>
</dbReference>
<reference evidence="3" key="1">
    <citation type="journal article" date="2019" name="Int. J. Syst. Evol. Microbiol.">
        <title>The Global Catalogue of Microorganisms (GCM) 10K type strain sequencing project: providing services to taxonomists for standard genome sequencing and annotation.</title>
        <authorList>
            <consortium name="The Broad Institute Genomics Platform"/>
            <consortium name="The Broad Institute Genome Sequencing Center for Infectious Disease"/>
            <person name="Wu L."/>
            <person name="Ma J."/>
        </authorList>
    </citation>
    <scope>NUCLEOTIDE SEQUENCE [LARGE SCALE GENOMIC DNA]</scope>
    <source>
        <strain evidence="3">JCM 7356</strain>
    </source>
</reference>
<dbReference type="RefSeq" id="WP_344636844.1">
    <property type="nucleotide sequence ID" value="NZ_BAAATR010000011.1"/>
</dbReference>
<accession>A0ABP5R128</accession>
<evidence type="ECO:0000313" key="2">
    <source>
        <dbReference type="EMBL" id="GAA2245982.1"/>
    </source>
</evidence>
<organism evidence="2 3">
    <name type="scientific">Kitasatospora cystarginea</name>
    <dbReference type="NCBI Taxonomy" id="58350"/>
    <lineage>
        <taxon>Bacteria</taxon>
        <taxon>Bacillati</taxon>
        <taxon>Actinomycetota</taxon>
        <taxon>Actinomycetes</taxon>
        <taxon>Kitasatosporales</taxon>
        <taxon>Streptomycetaceae</taxon>
        <taxon>Kitasatospora</taxon>
    </lineage>
</organism>
<dbReference type="Proteomes" id="UP001500305">
    <property type="component" value="Unassembled WGS sequence"/>
</dbReference>
<proteinExistence type="predicted"/>
<comment type="caution">
    <text evidence="2">The sequence shown here is derived from an EMBL/GenBank/DDBJ whole genome shotgun (WGS) entry which is preliminary data.</text>
</comment>
<protein>
    <recommendedName>
        <fullName evidence="1">KTSC domain-containing protein</fullName>
    </recommendedName>
</protein>
<gene>
    <name evidence="2" type="ORF">GCM10010430_29900</name>
</gene>
<dbReference type="InterPro" id="IPR025309">
    <property type="entry name" value="KTSC_dom"/>
</dbReference>
<feature type="domain" description="KTSC" evidence="1">
    <location>
        <begin position="8"/>
        <end position="64"/>
    </location>
</feature>
<dbReference type="Pfam" id="PF13619">
    <property type="entry name" value="KTSC"/>
    <property type="match status" value="1"/>
</dbReference>
<keyword evidence="3" id="KW-1185">Reference proteome</keyword>